<comment type="subunit">
    <text evidence="8">Homotetramer.</text>
</comment>
<dbReference type="GO" id="GO:0005524">
    <property type="term" value="F:ATP binding"/>
    <property type="evidence" value="ECO:0007669"/>
    <property type="project" value="UniProtKB-UniRule"/>
</dbReference>
<keyword evidence="8" id="KW-0963">Cytoplasm</keyword>
<organism evidence="13 14">
    <name type="scientific">Leuconostoc citreum</name>
    <dbReference type="NCBI Taxonomy" id="33964"/>
    <lineage>
        <taxon>Bacteria</taxon>
        <taxon>Bacillati</taxon>
        <taxon>Bacillota</taxon>
        <taxon>Bacilli</taxon>
        <taxon>Lactobacillales</taxon>
        <taxon>Lactobacillaceae</taxon>
        <taxon>Leuconostoc</taxon>
    </lineage>
</organism>
<feature type="active site" description="Proton acceptor" evidence="8 9">
    <location>
        <position position="88"/>
    </location>
</feature>
<evidence type="ECO:0000256" key="5">
    <source>
        <dbReference type="ARBA" id="ARBA00022741"/>
    </source>
</evidence>
<comment type="subcellular location">
    <subcellularLocation>
        <location evidence="8">Cytoplasm</location>
    </subcellularLocation>
</comment>
<protein>
    <recommendedName>
        <fullName evidence="2 8">Thymidine kinase</fullName>
        <ecNumber evidence="2 8">2.7.1.21</ecNumber>
    </recommendedName>
</protein>
<dbReference type="SUPFAM" id="SSF52540">
    <property type="entry name" value="P-loop containing nucleoside triphosphate hydrolases"/>
    <property type="match status" value="1"/>
</dbReference>
<dbReference type="OMA" id="GTMDCGK"/>
<dbReference type="Pfam" id="PF00265">
    <property type="entry name" value="TK"/>
    <property type="match status" value="1"/>
</dbReference>
<dbReference type="GO" id="GO:0005829">
    <property type="term" value="C:cytosol"/>
    <property type="evidence" value="ECO:0007669"/>
    <property type="project" value="TreeGrafter"/>
</dbReference>
<proteinExistence type="inferred from homology"/>
<feature type="binding site" evidence="10">
    <location>
        <position position="178"/>
    </location>
    <ligand>
        <name>substrate</name>
    </ligand>
</feature>
<dbReference type="RefSeq" id="WP_004899095.1">
    <property type="nucleotide sequence ID" value="NZ_BJJW01000008.1"/>
</dbReference>
<feature type="binding site" evidence="10">
    <location>
        <begin position="170"/>
        <end position="173"/>
    </location>
    <ligand>
        <name>substrate</name>
    </ligand>
</feature>
<dbReference type="InterPro" id="IPR001267">
    <property type="entry name" value="Thymidine_kinase"/>
</dbReference>
<feature type="binding site" evidence="8">
    <location>
        <begin position="87"/>
        <end position="90"/>
    </location>
    <ligand>
        <name>ATP</name>
        <dbReference type="ChEBI" id="CHEBI:30616"/>
    </ligand>
</feature>
<name>A0A5A5U1Z5_LEUCI</name>
<evidence type="ECO:0000256" key="10">
    <source>
        <dbReference type="PIRSR" id="PIRSR035805-2"/>
    </source>
</evidence>
<keyword evidence="3 8" id="KW-0237">DNA synthesis</keyword>
<evidence type="ECO:0000256" key="4">
    <source>
        <dbReference type="ARBA" id="ARBA00022679"/>
    </source>
</evidence>
<evidence type="ECO:0000256" key="7">
    <source>
        <dbReference type="ARBA" id="ARBA00022840"/>
    </source>
</evidence>
<dbReference type="NCBIfam" id="NF003300">
    <property type="entry name" value="PRK04296.1-5"/>
    <property type="match status" value="1"/>
</dbReference>
<evidence type="ECO:0000313" key="14">
    <source>
        <dbReference type="Proteomes" id="UP000323274"/>
    </source>
</evidence>
<feature type="binding site" evidence="8">
    <location>
        <position position="185"/>
    </location>
    <ligand>
        <name>Zn(2+)</name>
        <dbReference type="ChEBI" id="CHEBI:29105"/>
    </ligand>
</feature>
<dbReference type="GO" id="GO:0071897">
    <property type="term" value="P:DNA biosynthetic process"/>
    <property type="evidence" value="ECO:0007669"/>
    <property type="project" value="UniProtKB-KW"/>
</dbReference>
<evidence type="ECO:0000256" key="1">
    <source>
        <dbReference type="ARBA" id="ARBA00007587"/>
    </source>
</evidence>
<accession>A0A5A5U1Z5</accession>
<dbReference type="AlphaFoldDB" id="A0A5A5U1Z5"/>
<dbReference type="GeneID" id="61101502"/>
<keyword evidence="5 8" id="KW-0547">Nucleotide-binding</keyword>
<keyword evidence="6 8" id="KW-0418">Kinase</keyword>
<dbReference type="PANTHER" id="PTHR11441">
    <property type="entry name" value="THYMIDINE KINASE"/>
    <property type="match status" value="1"/>
</dbReference>
<keyword evidence="8" id="KW-0862">Zinc</keyword>
<feature type="binding site" evidence="8">
    <location>
        <position position="148"/>
    </location>
    <ligand>
        <name>Zn(2+)</name>
        <dbReference type="ChEBI" id="CHEBI:29105"/>
    </ligand>
</feature>
<dbReference type="Gene3D" id="3.40.50.300">
    <property type="entry name" value="P-loop containing nucleotide triphosphate hydrolases"/>
    <property type="match status" value="1"/>
</dbReference>
<gene>
    <name evidence="8 13" type="primary">tdk</name>
    <name evidence="13" type="ORF">LCIT_13080</name>
</gene>
<evidence type="ECO:0000256" key="11">
    <source>
        <dbReference type="RuleBase" id="RU000544"/>
    </source>
</evidence>
<dbReference type="PIRSF" id="PIRSF035805">
    <property type="entry name" value="TK_cell"/>
    <property type="match status" value="1"/>
</dbReference>
<evidence type="ECO:0000256" key="12">
    <source>
        <dbReference type="RuleBase" id="RU004165"/>
    </source>
</evidence>
<feature type="binding site" evidence="8">
    <location>
        <begin position="9"/>
        <end position="16"/>
    </location>
    <ligand>
        <name>ATP</name>
        <dbReference type="ChEBI" id="CHEBI:30616"/>
    </ligand>
</feature>
<feature type="binding site" evidence="8">
    <location>
        <position position="145"/>
    </location>
    <ligand>
        <name>Zn(2+)</name>
        <dbReference type="ChEBI" id="CHEBI:29105"/>
    </ligand>
</feature>
<evidence type="ECO:0000256" key="2">
    <source>
        <dbReference type="ARBA" id="ARBA00012118"/>
    </source>
</evidence>
<dbReference type="Proteomes" id="UP000323274">
    <property type="component" value="Unassembled WGS sequence"/>
</dbReference>
<evidence type="ECO:0000256" key="9">
    <source>
        <dbReference type="PIRSR" id="PIRSR035805-1"/>
    </source>
</evidence>
<comment type="catalytic activity">
    <reaction evidence="8 11">
        <text>thymidine + ATP = dTMP + ADP + H(+)</text>
        <dbReference type="Rhea" id="RHEA:19129"/>
        <dbReference type="ChEBI" id="CHEBI:15378"/>
        <dbReference type="ChEBI" id="CHEBI:17748"/>
        <dbReference type="ChEBI" id="CHEBI:30616"/>
        <dbReference type="ChEBI" id="CHEBI:63528"/>
        <dbReference type="ChEBI" id="CHEBI:456216"/>
        <dbReference type="EC" id="2.7.1.21"/>
    </reaction>
</comment>
<evidence type="ECO:0000313" key="13">
    <source>
        <dbReference type="EMBL" id="GDZ84066.1"/>
    </source>
</evidence>
<dbReference type="GO" id="GO:0004797">
    <property type="term" value="F:thymidine kinase activity"/>
    <property type="evidence" value="ECO:0007669"/>
    <property type="project" value="UniProtKB-UniRule"/>
</dbReference>
<dbReference type="GO" id="GO:0008270">
    <property type="term" value="F:zinc ion binding"/>
    <property type="evidence" value="ECO:0007669"/>
    <property type="project" value="UniProtKB-UniRule"/>
</dbReference>
<keyword evidence="8" id="KW-0479">Metal-binding</keyword>
<sequence length="201" mass="22572">MAQLFFEYGAMSSGKSIEILKVAHNYESQGRKVLLMTPNIDTRAGVGIVASRIGLSREAVAVKPEDDLYELIKQMKNNDNLAVALVDEAQFLTTKQVDQLAYAVDHLNMPVMTFGLKQDAFNQLFEGSKRLIEMADKLEEMKTICSFCGKKATTQLRIVNGQPQRKGAQVFIGGDEAYIPTCRHHWYHPDLDKITEMFPAN</sequence>
<dbReference type="HAMAP" id="MF_00124">
    <property type="entry name" value="Thymidine_kinase"/>
    <property type="match status" value="1"/>
</dbReference>
<dbReference type="InterPro" id="IPR027417">
    <property type="entry name" value="P-loop_NTPase"/>
</dbReference>
<evidence type="ECO:0000256" key="6">
    <source>
        <dbReference type="ARBA" id="ARBA00022777"/>
    </source>
</evidence>
<feature type="binding site" evidence="8">
    <location>
        <position position="182"/>
    </location>
    <ligand>
        <name>Zn(2+)</name>
        <dbReference type="ChEBI" id="CHEBI:29105"/>
    </ligand>
</feature>
<evidence type="ECO:0000256" key="8">
    <source>
        <dbReference type="HAMAP-Rule" id="MF_00124"/>
    </source>
</evidence>
<dbReference type="PANTHER" id="PTHR11441:SF0">
    <property type="entry name" value="THYMIDINE KINASE, CYTOSOLIC"/>
    <property type="match status" value="1"/>
</dbReference>
<evidence type="ECO:0000256" key="3">
    <source>
        <dbReference type="ARBA" id="ARBA00022634"/>
    </source>
</evidence>
<keyword evidence="4 8" id="KW-0808">Transferase</keyword>
<dbReference type="PROSITE" id="PS00603">
    <property type="entry name" value="TK_CELLULAR_TYPE"/>
    <property type="match status" value="1"/>
</dbReference>
<dbReference type="Gene3D" id="3.30.60.20">
    <property type="match status" value="1"/>
</dbReference>
<dbReference type="EMBL" id="BJJW01000008">
    <property type="protein sequence ID" value="GDZ84066.1"/>
    <property type="molecule type" value="Genomic_DNA"/>
</dbReference>
<reference evidence="13 14" key="1">
    <citation type="submission" date="2019-04" db="EMBL/GenBank/DDBJ databases">
        <title>A pseudo-fructophilic Leuconostoc citreum strain F192-5 isolated from peel of satsuma mandarin: the first report for isolation and characterization of strain-dependent fructophilic-like characteristics.</title>
        <authorList>
            <person name="Maeno S."/>
            <person name="Tanizawa Y."/>
            <person name="Kajikawa A."/>
            <person name="Kanesaki Y."/>
            <person name="Kubota E."/>
            <person name="Arita M."/>
            <person name="Leon D."/>
            <person name="Endo A."/>
        </authorList>
    </citation>
    <scope>NUCLEOTIDE SEQUENCE [LARGE SCALE GENOMIC DNA]</scope>
    <source>
        <strain evidence="13 14">F192-5</strain>
    </source>
</reference>
<comment type="caution">
    <text evidence="13">The sequence shown here is derived from an EMBL/GenBank/DDBJ whole genome shotgun (WGS) entry which is preliminary data.</text>
</comment>
<dbReference type="EC" id="2.7.1.21" evidence="2 8"/>
<keyword evidence="7 8" id="KW-0067">ATP-binding</keyword>
<dbReference type="InterPro" id="IPR020633">
    <property type="entry name" value="Thymidine_kinase_CS"/>
</dbReference>
<comment type="similarity">
    <text evidence="1 8 12">Belongs to the thymidine kinase family.</text>
</comment>
<dbReference type="SUPFAM" id="SSF57716">
    <property type="entry name" value="Glucocorticoid receptor-like (DNA-binding domain)"/>
    <property type="match status" value="1"/>
</dbReference>
<dbReference type="GO" id="GO:0046104">
    <property type="term" value="P:thymidine metabolic process"/>
    <property type="evidence" value="ECO:0007669"/>
    <property type="project" value="TreeGrafter"/>
</dbReference>